<evidence type="ECO:0000256" key="1">
    <source>
        <dbReference type="SAM" id="MobiDB-lite"/>
    </source>
</evidence>
<dbReference type="AlphaFoldDB" id="A0A154PSA6"/>
<protein>
    <submittedName>
        <fullName evidence="2">Uncharacterized protein</fullName>
    </submittedName>
</protein>
<organism evidence="2 3">
    <name type="scientific">Dufourea novaeangliae</name>
    <name type="common">Sweat bee</name>
    <dbReference type="NCBI Taxonomy" id="178035"/>
    <lineage>
        <taxon>Eukaryota</taxon>
        <taxon>Metazoa</taxon>
        <taxon>Ecdysozoa</taxon>
        <taxon>Arthropoda</taxon>
        <taxon>Hexapoda</taxon>
        <taxon>Insecta</taxon>
        <taxon>Pterygota</taxon>
        <taxon>Neoptera</taxon>
        <taxon>Endopterygota</taxon>
        <taxon>Hymenoptera</taxon>
        <taxon>Apocrita</taxon>
        <taxon>Aculeata</taxon>
        <taxon>Apoidea</taxon>
        <taxon>Anthophila</taxon>
        <taxon>Halictidae</taxon>
        <taxon>Rophitinae</taxon>
        <taxon>Dufourea</taxon>
    </lineage>
</organism>
<evidence type="ECO:0000313" key="2">
    <source>
        <dbReference type="EMBL" id="KZC14789.1"/>
    </source>
</evidence>
<evidence type="ECO:0000313" key="3">
    <source>
        <dbReference type="Proteomes" id="UP000076502"/>
    </source>
</evidence>
<accession>A0A154PSA6</accession>
<dbReference type="EMBL" id="KQ435127">
    <property type="protein sequence ID" value="KZC14789.1"/>
    <property type="molecule type" value="Genomic_DNA"/>
</dbReference>
<feature type="region of interest" description="Disordered" evidence="1">
    <location>
        <begin position="1"/>
        <end position="51"/>
    </location>
</feature>
<name>A0A154PSA6_DUFNO</name>
<proteinExistence type="predicted"/>
<sequence>MDRRVSLSSKGAKMDGANVTNTMVSSRGHVSRKQEHVSDVFQKSSRVPGFS</sequence>
<gene>
    <name evidence="2" type="ORF">WN55_07365</name>
</gene>
<keyword evidence="3" id="KW-1185">Reference proteome</keyword>
<reference evidence="2 3" key="1">
    <citation type="submission" date="2015-07" db="EMBL/GenBank/DDBJ databases">
        <title>The genome of Dufourea novaeangliae.</title>
        <authorList>
            <person name="Pan H."/>
            <person name="Kapheim K."/>
        </authorList>
    </citation>
    <scope>NUCLEOTIDE SEQUENCE [LARGE SCALE GENOMIC DNA]</scope>
    <source>
        <strain evidence="2">0120121106</strain>
        <tissue evidence="2">Whole body</tissue>
    </source>
</reference>
<dbReference type="Proteomes" id="UP000076502">
    <property type="component" value="Unassembled WGS sequence"/>
</dbReference>